<gene>
    <name evidence="1" type="ORF">NCTC12722_03250</name>
</gene>
<accession>A0A380WBK8</accession>
<evidence type="ECO:0008006" key="3">
    <source>
        <dbReference type="Google" id="ProtNLM"/>
    </source>
</evidence>
<dbReference type="Proteomes" id="UP000254343">
    <property type="component" value="Unassembled WGS sequence"/>
</dbReference>
<protein>
    <recommendedName>
        <fullName evidence="3">SprT-like family protein</fullName>
    </recommendedName>
</protein>
<sequence length="121" mass="13605">MTHLPLTPETVAAAYDYLVLTPPYSGWNLPDSEDVTFRVTKRRDVFARYIWDGGHTIEVSSASIGHTSTLIEKVGHELIHVHLRQTGMESKSSDPNVHNAAFRKLAAVVCRTHGWDLKAFY</sequence>
<proteinExistence type="predicted"/>
<dbReference type="EMBL" id="UIGB01000001">
    <property type="protein sequence ID" value="SUU86029.1"/>
    <property type="molecule type" value="Genomic_DNA"/>
</dbReference>
<dbReference type="AlphaFoldDB" id="A0A380WBK8"/>
<evidence type="ECO:0000313" key="2">
    <source>
        <dbReference type="Proteomes" id="UP000254343"/>
    </source>
</evidence>
<evidence type="ECO:0000313" key="1">
    <source>
        <dbReference type="EMBL" id="SUU86029.1"/>
    </source>
</evidence>
<name>A0A380WBK8_AFIFE</name>
<reference evidence="1 2" key="1">
    <citation type="submission" date="2018-06" db="EMBL/GenBank/DDBJ databases">
        <authorList>
            <consortium name="Pathogen Informatics"/>
            <person name="Doyle S."/>
        </authorList>
    </citation>
    <scope>NUCLEOTIDE SEQUENCE [LARGE SCALE GENOMIC DNA]</scope>
    <source>
        <strain evidence="1 2">NCTC12722</strain>
    </source>
</reference>
<organism evidence="1 2">
    <name type="scientific">Afipia felis</name>
    <name type="common">Cat scratch disease bacillus</name>
    <dbReference type="NCBI Taxonomy" id="1035"/>
    <lineage>
        <taxon>Bacteria</taxon>
        <taxon>Pseudomonadati</taxon>
        <taxon>Pseudomonadota</taxon>
        <taxon>Alphaproteobacteria</taxon>
        <taxon>Hyphomicrobiales</taxon>
        <taxon>Nitrobacteraceae</taxon>
        <taxon>Afipia</taxon>
    </lineage>
</organism>